<keyword evidence="5 6" id="KW-0413">Isomerase</keyword>
<dbReference type="InterPro" id="IPR001179">
    <property type="entry name" value="PPIase_FKBP_dom"/>
</dbReference>
<evidence type="ECO:0000256" key="1">
    <source>
        <dbReference type="ARBA" id="ARBA00000971"/>
    </source>
</evidence>
<evidence type="ECO:0000259" key="9">
    <source>
        <dbReference type="PROSITE" id="PS50059"/>
    </source>
</evidence>
<feature type="signal peptide" evidence="8">
    <location>
        <begin position="1"/>
        <end position="25"/>
    </location>
</feature>
<dbReference type="GO" id="GO:0003755">
    <property type="term" value="F:peptidyl-prolyl cis-trans isomerase activity"/>
    <property type="evidence" value="ECO:0007669"/>
    <property type="project" value="UniProtKB-UniRule"/>
</dbReference>
<feature type="domain" description="PPIase FKBP-type" evidence="9">
    <location>
        <begin position="151"/>
        <end position="237"/>
    </location>
</feature>
<dbReference type="GO" id="GO:0006457">
    <property type="term" value="P:protein folding"/>
    <property type="evidence" value="ECO:0007669"/>
    <property type="project" value="InterPro"/>
</dbReference>
<dbReference type="Gene3D" id="3.10.50.40">
    <property type="match status" value="1"/>
</dbReference>
<evidence type="ECO:0000256" key="5">
    <source>
        <dbReference type="ARBA" id="ARBA00023235"/>
    </source>
</evidence>
<gene>
    <name evidence="10" type="primary">mip</name>
    <name evidence="10" type="ORF">Dpo_9c00700</name>
</gene>
<organism evidence="10 11">
    <name type="scientific">Desulfotignum phosphitoxidans DSM 13687</name>
    <dbReference type="NCBI Taxonomy" id="1286635"/>
    <lineage>
        <taxon>Bacteria</taxon>
        <taxon>Pseudomonadati</taxon>
        <taxon>Thermodesulfobacteriota</taxon>
        <taxon>Desulfobacteria</taxon>
        <taxon>Desulfobacterales</taxon>
        <taxon>Desulfobacteraceae</taxon>
        <taxon>Desulfotignum</taxon>
    </lineage>
</organism>
<dbReference type="Proteomes" id="UP000014216">
    <property type="component" value="Unassembled WGS sequence"/>
</dbReference>
<dbReference type="PANTHER" id="PTHR43811:SF19">
    <property type="entry name" value="39 KDA FK506-BINDING NUCLEAR PROTEIN"/>
    <property type="match status" value="1"/>
</dbReference>
<evidence type="ECO:0000256" key="7">
    <source>
        <dbReference type="RuleBase" id="RU003915"/>
    </source>
</evidence>
<reference evidence="10 11" key="1">
    <citation type="journal article" date="2013" name="Genome Announc.">
        <title>Draft Genome Sequence of Desulfotignum phosphitoxidans DSM 13687 Strain FiPS-3.</title>
        <authorList>
            <person name="Poehlein A."/>
            <person name="Daniel R."/>
            <person name="Simeonova D.D."/>
        </authorList>
    </citation>
    <scope>NUCLEOTIDE SEQUENCE [LARGE SCALE GENOMIC DNA]</scope>
    <source>
        <strain evidence="10 11">DSM 13687</strain>
    </source>
</reference>
<protein>
    <recommendedName>
        <fullName evidence="7">Peptidyl-prolyl cis-trans isomerase</fullName>
        <ecNumber evidence="7">5.2.1.8</ecNumber>
    </recommendedName>
</protein>
<dbReference type="PRINTS" id="PR01730">
    <property type="entry name" value="INFPOTNTIATR"/>
</dbReference>
<dbReference type="PROSITE" id="PS50059">
    <property type="entry name" value="FKBP_PPIASE"/>
    <property type="match status" value="1"/>
</dbReference>
<evidence type="ECO:0000256" key="6">
    <source>
        <dbReference type="PROSITE-ProRule" id="PRU00277"/>
    </source>
</evidence>
<dbReference type="Pfam" id="PF00254">
    <property type="entry name" value="FKBP_C"/>
    <property type="match status" value="1"/>
</dbReference>
<evidence type="ECO:0000256" key="2">
    <source>
        <dbReference type="ARBA" id="ARBA00006577"/>
    </source>
</evidence>
<proteinExistence type="inferred from homology"/>
<dbReference type="Pfam" id="PF01346">
    <property type="entry name" value="FKBP_N"/>
    <property type="match status" value="1"/>
</dbReference>
<dbReference type="InterPro" id="IPR000774">
    <property type="entry name" value="PPIase_FKBP_N"/>
</dbReference>
<dbReference type="EMBL" id="APJX01000009">
    <property type="protein sequence ID" value="EMS78238.1"/>
    <property type="molecule type" value="Genomic_DNA"/>
</dbReference>
<dbReference type="SUPFAM" id="SSF54534">
    <property type="entry name" value="FKBP-like"/>
    <property type="match status" value="1"/>
</dbReference>
<dbReference type="AlphaFoldDB" id="S0FT29"/>
<comment type="similarity">
    <text evidence="2 7">Belongs to the FKBP-type PPIase family.</text>
</comment>
<evidence type="ECO:0000256" key="8">
    <source>
        <dbReference type="SAM" id="SignalP"/>
    </source>
</evidence>
<keyword evidence="3 8" id="KW-0732">Signal</keyword>
<dbReference type="EC" id="5.2.1.8" evidence="7"/>
<dbReference type="InterPro" id="IPR036944">
    <property type="entry name" value="PPIase_FKBP_N_sf"/>
</dbReference>
<accession>S0FT29</accession>
<keyword evidence="4 6" id="KW-0697">Rotamase</keyword>
<name>S0FT29_9BACT</name>
<dbReference type="InterPro" id="IPR046357">
    <property type="entry name" value="PPIase_dom_sf"/>
</dbReference>
<comment type="caution">
    <text evidence="10">The sequence shown here is derived from an EMBL/GenBank/DDBJ whole genome shotgun (WGS) entry which is preliminary data.</text>
</comment>
<evidence type="ECO:0000313" key="11">
    <source>
        <dbReference type="Proteomes" id="UP000014216"/>
    </source>
</evidence>
<dbReference type="GO" id="GO:0016020">
    <property type="term" value="C:membrane"/>
    <property type="evidence" value="ECO:0007669"/>
    <property type="project" value="InterPro"/>
</dbReference>
<dbReference type="RefSeq" id="WP_006967663.1">
    <property type="nucleotide sequence ID" value="NZ_APJX01000009.1"/>
</dbReference>
<sequence length="239" mass="26372">MTLKKHYLAVILAAVLFALPASVWASEETAEPKLHKASADDRVSYAIGYDITNRLKDSFDINPELFLQGMKDSLAGETSMTPEKMQETLMEFQAMAQEKQMAAQSKKAAENKVAGEAFLAENKTKKGVKTLESGLQYKVITPGTGSSPKLSDKVKCHYRGSLLNGREFDSSYQRNEPAEFPVNGVIKGWTEALQLMKVGAKWMLYVPADLAYGDQGARNVIEPGSTLIFEVELLEIQKS</sequence>
<dbReference type="Gene3D" id="1.10.287.460">
    <property type="entry name" value="Peptidyl-prolyl cis-trans isomerase, FKBP-type, N-terminal domain"/>
    <property type="match status" value="1"/>
</dbReference>
<comment type="catalytic activity">
    <reaction evidence="1 6 7">
        <text>[protein]-peptidylproline (omega=180) = [protein]-peptidylproline (omega=0)</text>
        <dbReference type="Rhea" id="RHEA:16237"/>
        <dbReference type="Rhea" id="RHEA-COMP:10747"/>
        <dbReference type="Rhea" id="RHEA-COMP:10748"/>
        <dbReference type="ChEBI" id="CHEBI:83833"/>
        <dbReference type="ChEBI" id="CHEBI:83834"/>
        <dbReference type="EC" id="5.2.1.8"/>
    </reaction>
</comment>
<dbReference type="OrthoDB" id="9812109at2"/>
<evidence type="ECO:0000256" key="3">
    <source>
        <dbReference type="ARBA" id="ARBA00022729"/>
    </source>
</evidence>
<keyword evidence="11" id="KW-1185">Reference proteome</keyword>
<feature type="chain" id="PRO_5004497356" description="Peptidyl-prolyl cis-trans isomerase" evidence="8">
    <location>
        <begin position="26"/>
        <end position="239"/>
    </location>
</feature>
<dbReference type="PANTHER" id="PTHR43811">
    <property type="entry name" value="FKBP-TYPE PEPTIDYL-PROLYL CIS-TRANS ISOMERASE FKPA"/>
    <property type="match status" value="1"/>
</dbReference>
<dbReference type="InterPro" id="IPR008104">
    <property type="entry name" value="INFPOTNTIATR"/>
</dbReference>
<evidence type="ECO:0000313" key="10">
    <source>
        <dbReference type="EMBL" id="EMS78238.1"/>
    </source>
</evidence>
<dbReference type="FunFam" id="3.10.50.40:FF:000006">
    <property type="entry name" value="Peptidyl-prolyl cis-trans isomerase"/>
    <property type="match status" value="1"/>
</dbReference>
<evidence type="ECO:0000256" key="4">
    <source>
        <dbReference type="ARBA" id="ARBA00023110"/>
    </source>
</evidence>